<dbReference type="OrthoDB" id="6559177at2"/>
<dbReference type="AlphaFoldDB" id="A0A806X7R5"/>
<dbReference type="Proteomes" id="UP000069162">
    <property type="component" value="Chromosome"/>
</dbReference>
<gene>
    <name evidence="2" type="ORF">AO703_04835</name>
</gene>
<keyword evidence="1" id="KW-0472">Membrane</keyword>
<dbReference type="GO" id="GO:0016020">
    <property type="term" value="C:membrane"/>
    <property type="evidence" value="ECO:0007669"/>
    <property type="project" value="InterPro"/>
</dbReference>
<evidence type="ECO:0000256" key="1">
    <source>
        <dbReference type="SAM" id="Phobius"/>
    </source>
</evidence>
<evidence type="ECO:0000313" key="3">
    <source>
        <dbReference type="Proteomes" id="UP000069162"/>
    </source>
</evidence>
<evidence type="ECO:0008006" key="4">
    <source>
        <dbReference type="Google" id="ProtNLM"/>
    </source>
</evidence>
<dbReference type="KEGG" id="kle:AO703_04835"/>
<organism evidence="2 3">
    <name type="scientific">[Enterobacter] lignolyticus</name>
    <dbReference type="NCBI Taxonomy" id="1334193"/>
    <lineage>
        <taxon>Bacteria</taxon>
        <taxon>Pseudomonadati</taxon>
        <taxon>Pseudomonadota</taxon>
        <taxon>Gammaproteobacteria</taxon>
        <taxon>Enterobacterales</taxon>
        <taxon>Enterobacteriaceae</taxon>
        <taxon>Pluralibacter</taxon>
    </lineage>
</organism>
<keyword evidence="1" id="KW-0812">Transmembrane</keyword>
<name>A0A806X7R5_9ENTR</name>
<accession>A0A806X7R5</accession>
<dbReference type="Pfam" id="PF10954">
    <property type="entry name" value="DUF2755"/>
    <property type="match status" value="1"/>
</dbReference>
<protein>
    <recommendedName>
        <fullName evidence="4">Inner membrane protein</fullName>
    </recommendedName>
</protein>
<feature type="transmembrane region" description="Helical" evidence="1">
    <location>
        <begin position="21"/>
        <end position="47"/>
    </location>
</feature>
<sequence length="100" mass="11083">MADFTLSKPLFRRKTKASAAPGNIAYALFVLFCFWAGAQLLNLLVHAPGIFEHLMQLQDSDRPRVEIGLGVSTLFGLVPFLAGCAILGVIAFLLRLRRYF</sequence>
<feature type="transmembrane region" description="Helical" evidence="1">
    <location>
        <begin position="67"/>
        <end position="94"/>
    </location>
</feature>
<reference evidence="3" key="1">
    <citation type="submission" date="2015-10" db="EMBL/GenBank/DDBJ databases">
        <title>Complete Genome Sequencing of Klebsiella sp. strain G5.</title>
        <authorList>
            <person name="Chan K.-G."/>
            <person name="Chen J.-W."/>
        </authorList>
    </citation>
    <scope>NUCLEOTIDE SEQUENCE [LARGE SCALE GENOMIC DNA]</scope>
    <source>
        <strain evidence="3">G5</strain>
    </source>
</reference>
<dbReference type="RefSeq" id="WP_013367406.1">
    <property type="nucleotide sequence ID" value="NZ_CP012871.1"/>
</dbReference>
<evidence type="ECO:0000313" key="2">
    <source>
        <dbReference type="EMBL" id="ALR75653.1"/>
    </source>
</evidence>
<dbReference type="EMBL" id="CP012871">
    <property type="protein sequence ID" value="ALR75653.1"/>
    <property type="molecule type" value="Genomic_DNA"/>
</dbReference>
<dbReference type="OMA" id="FWAGAQI"/>
<dbReference type="InterPro" id="IPR020513">
    <property type="entry name" value="Uncharacterised_IM_YaiY"/>
</dbReference>
<keyword evidence="1" id="KW-1133">Transmembrane helix</keyword>
<proteinExistence type="predicted"/>